<dbReference type="Gene3D" id="3.30.360.10">
    <property type="entry name" value="Dihydrodipicolinate Reductase, domain 2"/>
    <property type="match status" value="1"/>
</dbReference>
<feature type="domain" description="Gfo/Idh/MocA-like oxidoreductase N-terminal" evidence="3">
    <location>
        <begin position="2"/>
        <end position="125"/>
    </location>
</feature>
<dbReference type="InterPro" id="IPR000683">
    <property type="entry name" value="Gfo/Idh/MocA-like_OxRdtase_N"/>
</dbReference>
<sequence>MLRVGFVGSGFVAKFHMRAFASIRNAVVSAVYSPHRREDLFALASELGLPQPNYYSDLREMLSKEHLDALWILAPNFARVDVTKIVVEEVLQGRASVKAVAYEKPLARNLYEAKQIVELVKKAGLLHGYLENQVFMPSVVRGKEIAWRRGAAIAGRPYLARAAEEHGGPHSPWFWDPKLSGGGVLLDMGCHSIEAGRYLLTKLGEKDLKPVEVYAEVYTLKWSRGDYVEKLKKFAGVDYSKAPAEDYARTIVRYETSDGQIVVSESSNAWCFVGPGLRLTFELFGPEYYMQINTLQPELFIFFSREVKGPAGEDLVEKQAAEQGLMPAIPDEAITYGYVAEDKHMVEAFSKEMLPRENLEDALLVMELLMAAYKSAELRKPAKLPDPSLDEYKPLPHRAALVTK</sequence>
<dbReference type="InterPro" id="IPR055170">
    <property type="entry name" value="GFO_IDH_MocA-like_dom"/>
</dbReference>
<evidence type="ECO:0000256" key="2">
    <source>
        <dbReference type="SAM" id="MobiDB-lite"/>
    </source>
</evidence>
<evidence type="ECO:0000313" key="5">
    <source>
        <dbReference type="EMBL" id="HEM66636.1"/>
    </source>
</evidence>
<dbReference type="EMBL" id="DSEU01000024">
    <property type="protein sequence ID" value="HEM66636.1"/>
    <property type="molecule type" value="Genomic_DNA"/>
</dbReference>
<keyword evidence="1" id="KW-0560">Oxidoreductase</keyword>
<dbReference type="GO" id="GO:0016491">
    <property type="term" value="F:oxidoreductase activity"/>
    <property type="evidence" value="ECO:0007669"/>
    <property type="project" value="UniProtKB-KW"/>
</dbReference>
<dbReference type="GO" id="GO:0000166">
    <property type="term" value="F:nucleotide binding"/>
    <property type="evidence" value="ECO:0007669"/>
    <property type="project" value="InterPro"/>
</dbReference>
<evidence type="ECO:0000259" key="4">
    <source>
        <dbReference type="Pfam" id="PF22725"/>
    </source>
</evidence>
<dbReference type="Pfam" id="PF01408">
    <property type="entry name" value="GFO_IDH_MocA"/>
    <property type="match status" value="1"/>
</dbReference>
<dbReference type="AlphaFoldDB" id="A0A7J2U1T3"/>
<dbReference type="PANTHER" id="PTHR43818">
    <property type="entry name" value="BCDNA.GH03377"/>
    <property type="match status" value="1"/>
</dbReference>
<evidence type="ECO:0000256" key="1">
    <source>
        <dbReference type="ARBA" id="ARBA00023002"/>
    </source>
</evidence>
<protein>
    <submittedName>
        <fullName evidence="5">Gfo/Idh/MocA family oxidoreductase</fullName>
    </submittedName>
</protein>
<feature type="region of interest" description="Disordered" evidence="2">
    <location>
        <begin position="385"/>
        <end position="404"/>
    </location>
</feature>
<gene>
    <name evidence="5" type="ORF">ENO26_03555</name>
</gene>
<name>A0A7J2U1T3_9CREN</name>
<reference evidence="5" key="1">
    <citation type="journal article" date="2020" name="mSystems">
        <title>Genome- and Community-Level Interaction Insights into Carbon Utilization and Element Cycling Functions of Hydrothermarchaeota in Hydrothermal Sediment.</title>
        <authorList>
            <person name="Zhou Z."/>
            <person name="Liu Y."/>
            <person name="Xu W."/>
            <person name="Pan J."/>
            <person name="Luo Z.H."/>
            <person name="Li M."/>
        </authorList>
    </citation>
    <scope>NUCLEOTIDE SEQUENCE [LARGE SCALE GENOMIC DNA]</scope>
    <source>
        <strain evidence="5">SpSt-125</strain>
    </source>
</reference>
<feature type="domain" description="GFO/IDH/MocA-like oxidoreductase" evidence="4">
    <location>
        <begin position="155"/>
        <end position="269"/>
    </location>
</feature>
<organism evidence="5">
    <name type="scientific">Ignisphaera aggregans</name>
    <dbReference type="NCBI Taxonomy" id="334771"/>
    <lineage>
        <taxon>Archaea</taxon>
        <taxon>Thermoproteota</taxon>
        <taxon>Thermoprotei</taxon>
        <taxon>Desulfurococcales</taxon>
        <taxon>Desulfurococcaceae</taxon>
        <taxon>Ignisphaera</taxon>
    </lineage>
</organism>
<proteinExistence type="predicted"/>
<dbReference type="SUPFAM" id="SSF51735">
    <property type="entry name" value="NAD(P)-binding Rossmann-fold domains"/>
    <property type="match status" value="1"/>
</dbReference>
<dbReference type="Gene3D" id="3.40.50.720">
    <property type="entry name" value="NAD(P)-binding Rossmann-like Domain"/>
    <property type="match status" value="1"/>
</dbReference>
<evidence type="ECO:0000259" key="3">
    <source>
        <dbReference type="Pfam" id="PF01408"/>
    </source>
</evidence>
<dbReference type="InterPro" id="IPR050463">
    <property type="entry name" value="Gfo/Idh/MocA_oxidrdct_glycsds"/>
</dbReference>
<dbReference type="Pfam" id="PF22725">
    <property type="entry name" value="GFO_IDH_MocA_C3"/>
    <property type="match status" value="1"/>
</dbReference>
<dbReference type="SUPFAM" id="SSF55347">
    <property type="entry name" value="Glyceraldehyde-3-phosphate dehydrogenase-like, C-terminal domain"/>
    <property type="match status" value="1"/>
</dbReference>
<accession>A0A7J2U1T3</accession>
<dbReference type="PANTHER" id="PTHR43818:SF11">
    <property type="entry name" value="BCDNA.GH03377"/>
    <property type="match status" value="1"/>
</dbReference>
<comment type="caution">
    <text evidence="5">The sequence shown here is derived from an EMBL/GenBank/DDBJ whole genome shotgun (WGS) entry which is preliminary data.</text>
</comment>
<dbReference type="InterPro" id="IPR036291">
    <property type="entry name" value="NAD(P)-bd_dom_sf"/>
</dbReference>